<evidence type="ECO:0000256" key="1">
    <source>
        <dbReference type="ARBA" id="ARBA00023052"/>
    </source>
</evidence>
<dbReference type="InterPro" id="IPR011766">
    <property type="entry name" value="TPP_enzyme_TPP-bd"/>
</dbReference>
<evidence type="ECO:0000259" key="2">
    <source>
        <dbReference type="Pfam" id="PF02775"/>
    </source>
</evidence>
<dbReference type="Proteomes" id="UP001165041">
    <property type="component" value="Unassembled WGS sequence"/>
</dbReference>
<gene>
    <name evidence="3" type="ORF">Kpho02_19040</name>
</gene>
<dbReference type="InterPro" id="IPR000399">
    <property type="entry name" value="TPP-bd_CS"/>
</dbReference>
<dbReference type="InterPro" id="IPR029061">
    <property type="entry name" value="THDP-binding"/>
</dbReference>
<name>A0A9W6V238_9ACTN</name>
<dbReference type="CDD" id="cd02014">
    <property type="entry name" value="TPP_POX"/>
    <property type="match status" value="1"/>
</dbReference>
<dbReference type="PANTHER" id="PTHR42981:SF2">
    <property type="entry name" value="PYRUVATE DEHYDROGENASE [UBIQUINONE]"/>
    <property type="match status" value="1"/>
</dbReference>
<dbReference type="GO" id="GO:0000287">
    <property type="term" value="F:magnesium ion binding"/>
    <property type="evidence" value="ECO:0007669"/>
    <property type="project" value="InterPro"/>
</dbReference>
<accession>A0A9W6V238</accession>
<evidence type="ECO:0000313" key="4">
    <source>
        <dbReference type="Proteomes" id="UP001165041"/>
    </source>
</evidence>
<reference evidence="3" key="1">
    <citation type="submission" date="2023-02" db="EMBL/GenBank/DDBJ databases">
        <title>Kitasatospora phosalacinea NBRC 14627.</title>
        <authorList>
            <person name="Ichikawa N."/>
            <person name="Sato H."/>
            <person name="Tonouchi N."/>
        </authorList>
    </citation>
    <scope>NUCLEOTIDE SEQUENCE</scope>
    <source>
        <strain evidence="3">NBRC 14627</strain>
    </source>
</reference>
<dbReference type="EMBL" id="BSSA01000005">
    <property type="protein sequence ID" value="GLW69605.1"/>
    <property type="molecule type" value="Genomic_DNA"/>
</dbReference>
<dbReference type="AlphaFoldDB" id="A0A9W6V238"/>
<dbReference type="InterPro" id="IPR029035">
    <property type="entry name" value="DHS-like_NAD/FAD-binding_dom"/>
</dbReference>
<dbReference type="SUPFAM" id="SSF52518">
    <property type="entry name" value="Thiamin diphosphate-binding fold (THDP-binding)"/>
    <property type="match status" value="1"/>
</dbReference>
<sequence length="288" mass="31128">MQVDLDERHLGRRTPVDVGLAGDTTATLTALLPLLETVEDRSHLDAAVQRFADWQEGQRRLADPRHDHRLLGRLRSAFDNRDGDVRPEALAAAVDAAAADDAVFTSDTGMATVWLSRFVTMRGGRRLLGSYNLGSMANAMPQALGAQLLHPQRQVVAFCGDGGLSMLLGDLMTIRTHRLPVKLVVFDNRRLGMVKLEQEQSGLPEFGTELDNPDFAAVATALGLTGIRVTGPDELADGVRQAFETPGPVLLDVLTNPQEIAVPAEPTVGQGWGFAIAKVKETLRSHGE</sequence>
<keyword evidence="1" id="KW-0786">Thiamine pyrophosphate</keyword>
<dbReference type="PANTHER" id="PTHR42981">
    <property type="entry name" value="PYRUVATE DEHYDROGENASE [UBIQUINONE]"/>
    <property type="match status" value="1"/>
</dbReference>
<protein>
    <recommendedName>
        <fullName evidence="2">Thiamine pyrophosphate enzyme TPP-binding domain-containing protein</fullName>
    </recommendedName>
</protein>
<dbReference type="Pfam" id="PF02775">
    <property type="entry name" value="TPP_enzyme_C"/>
    <property type="match status" value="1"/>
</dbReference>
<feature type="domain" description="Thiamine pyrophosphate enzyme TPP-binding" evidence="2">
    <location>
        <begin position="107"/>
        <end position="253"/>
    </location>
</feature>
<proteinExistence type="predicted"/>
<dbReference type="InterPro" id="IPR047212">
    <property type="entry name" value="TPP_POXB-like"/>
</dbReference>
<dbReference type="GO" id="GO:0030976">
    <property type="term" value="F:thiamine pyrophosphate binding"/>
    <property type="evidence" value="ECO:0007669"/>
    <property type="project" value="InterPro"/>
</dbReference>
<dbReference type="Gene3D" id="3.40.50.970">
    <property type="match status" value="1"/>
</dbReference>
<dbReference type="PROSITE" id="PS00187">
    <property type="entry name" value="TPP_ENZYMES"/>
    <property type="match status" value="1"/>
</dbReference>
<organism evidence="3 4">
    <name type="scientific">Kitasatospora phosalacinea</name>
    <dbReference type="NCBI Taxonomy" id="2065"/>
    <lineage>
        <taxon>Bacteria</taxon>
        <taxon>Bacillati</taxon>
        <taxon>Actinomycetota</taxon>
        <taxon>Actinomycetes</taxon>
        <taxon>Kitasatosporales</taxon>
        <taxon>Streptomycetaceae</taxon>
        <taxon>Kitasatospora</taxon>
    </lineage>
</organism>
<evidence type="ECO:0000313" key="3">
    <source>
        <dbReference type="EMBL" id="GLW69605.1"/>
    </source>
</evidence>
<dbReference type="InterPro" id="IPR047211">
    <property type="entry name" value="POXB-like"/>
</dbReference>
<comment type="caution">
    <text evidence="3">The sequence shown here is derived from an EMBL/GenBank/DDBJ whole genome shotgun (WGS) entry which is preliminary data.</text>
</comment>
<dbReference type="GO" id="GO:0003824">
    <property type="term" value="F:catalytic activity"/>
    <property type="evidence" value="ECO:0007669"/>
    <property type="project" value="InterPro"/>
</dbReference>
<dbReference type="SUPFAM" id="SSF52467">
    <property type="entry name" value="DHS-like NAD/FAD-binding domain"/>
    <property type="match status" value="1"/>
</dbReference>
<dbReference type="Gene3D" id="3.40.50.1220">
    <property type="entry name" value="TPP-binding domain"/>
    <property type="match status" value="1"/>
</dbReference>